<dbReference type="Proteomes" id="UP000009049">
    <property type="component" value="Chromosome"/>
</dbReference>
<proteinExistence type="predicted"/>
<dbReference type="PROSITE" id="PS51257">
    <property type="entry name" value="PROKAR_LIPOPROTEIN"/>
    <property type="match status" value="1"/>
</dbReference>
<dbReference type="eggNOG" id="COG1082">
    <property type="taxonomic scope" value="Bacteria"/>
</dbReference>
<dbReference type="InterPro" id="IPR013022">
    <property type="entry name" value="Xyl_isomerase-like_TIM-brl"/>
</dbReference>
<dbReference type="Gene3D" id="3.20.20.150">
    <property type="entry name" value="Divalent-metal-dependent TIM barrel enzymes"/>
    <property type="match status" value="1"/>
</dbReference>
<dbReference type="SUPFAM" id="SSF51658">
    <property type="entry name" value="Xylose isomerase-like"/>
    <property type="match status" value="1"/>
</dbReference>
<gene>
    <name evidence="2" type="ordered locus">RB2501_05740</name>
</gene>
<dbReference type="STRING" id="313596.RB2501_05740"/>
<dbReference type="InterPro" id="IPR050312">
    <property type="entry name" value="IolE/XylAMocC-like"/>
</dbReference>
<organism evidence="2 3">
    <name type="scientific">Robiginitalea biformata (strain ATCC BAA-864 / DSM 15991 / KCTC 12146 / HTCC2501)</name>
    <dbReference type="NCBI Taxonomy" id="313596"/>
    <lineage>
        <taxon>Bacteria</taxon>
        <taxon>Pseudomonadati</taxon>
        <taxon>Bacteroidota</taxon>
        <taxon>Flavobacteriia</taxon>
        <taxon>Flavobacteriales</taxon>
        <taxon>Flavobacteriaceae</taxon>
        <taxon>Robiginitalea</taxon>
    </lineage>
</organism>
<dbReference type="PANTHER" id="PTHR12110:SF53">
    <property type="entry name" value="BLR5974 PROTEIN"/>
    <property type="match status" value="1"/>
</dbReference>
<dbReference type="OrthoDB" id="1114629at2"/>
<protein>
    <recommendedName>
        <fullName evidence="1">Xylose isomerase-like TIM barrel domain-containing protein</fullName>
    </recommendedName>
</protein>
<dbReference type="AlphaFoldDB" id="A4CHG8"/>
<evidence type="ECO:0000313" key="2">
    <source>
        <dbReference type="EMBL" id="EAR16376.1"/>
    </source>
</evidence>
<keyword evidence="3" id="KW-1185">Reference proteome</keyword>
<accession>A4CHG8</accession>
<dbReference type="Pfam" id="PF01261">
    <property type="entry name" value="AP_endonuc_2"/>
    <property type="match status" value="1"/>
</dbReference>
<evidence type="ECO:0000313" key="3">
    <source>
        <dbReference type="Proteomes" id="UP000009049"/>
    </source>
</evidence>
<name>A4CHG8_ROBBH</name>
<dbReference type="PANTHER" id="PTHR12110">
    <property type="entry name" value="HYDROXYPYRUVATE ISOMERASE"/>
    <property type="match status" value="1"/>
</dbReference>
<reference evidence="2 3" key="1">
    <citation type="journal article" date="2009" name="J. Bacteriol.">
        <title>Complete genome sequence of Robiginitalea biformata HTCC2501.</title>
        <authorList>
            <person name="Oh H.M."/>
            <person name="Giovannoni S.J."/>
            <person name="Lee K."/>
            <person name="Ferriera S."/>
            <person name="Johnson J."/>
            <person name="Cho J.C."/>
        </authorList>
    </citation>
    <scope>NUCLEOTIDE SEQUENCE [LARGE SCALE GENOMIC DNA]</scope>
    <source>
        <strain evidence="3">ATCC BAA-864 / HTCC2501 / KCTC 12146</strain>
    </source>
</reference>
<dbReference type="InterPro" id="IPR036237">
    <property type="entry name" value="Xyl_isomerase-like_sf"/>
</dbReference>
<dbReference type="EMBL" id="CP001712">
    <property type="protein sequence ID" value="EAR16376.1"/>
    <property type="molecule type" value="Genomic_DNA"/>
</dbReference>
<sequence>MKRRKFLHQSAKASAAVSLFGALACKGNEKKETSDGSPDSGAMAATAEADLFFDLSLGQWSINRMIRNDGVDPYTFAEKAKGWGFTGLEYVSALYYGTLQPAGFSAEAMQEFVDKSNEEAQKHGMKNVLIMVDGQGNLAVSDAAERAAAVENHHKWVDAAAAMGCHAIRVNLAGSDVPDEWIANSIDGLTQLGNYARDKRINVLVENHGGLSSNGEMMARVFSQVELDNVGTLPDFGNFCIRRNDPSDYGSGCAEAYDIYKGVEELMPFAKAVSAKSHDFGPDGNESEIDYVRMLKIVKDAGYRGYIGVEYEGSEIGEEAGIIATRDLLIKAAGELS</sequence>
<feature type="domain" description="Xylose isomerase-like TIM barrel" evidence="1">
    <location>
        <begin position="78"/>
        <end position="328"/>
    </location>
</feature>
<dbReference type="KEGG" id="rbi:RB2501_05740"/>
<evidence type="ECO:0000259" key="1">
    <source>
        <dbReference type="Pfam" id="PF01261"/>
    </source>
</evidence>
<dbReference type="RefSeq" id="WP_015753133.1">
    <property type="nucleotide sequence ID" value="NC_013222.1"/>
</dbReference>
<dbReference type="HOGENOM" id="CLU_050006_6_2_10"/>